<feature type="domain" description="Elp3/MiaA/NifB-like radical SAM core" evidence="5">
    <location>
        <begin position="68"/>
        <end position="293"/>
    </location>
</feature>
<dbReference type="Proteomes" id="UP000673975">
    <property type="component" value="Unassembled WGS sequence"/>
</dbReference>
<evidence type="ECO:0000259" key="5">
    <source>
        <dbReference type="SMART" id="SM00729"/>
    </source>
</evidence>
<evidence type="ECO:0000256" key="3">
    <source>
        <dbReference type="ARBA" id="ARBA00023014"/>
    </source>
</evidence>
<dbReference type="EMBL" id="JAFIDN010000012">
    <property type="protein sequence ID" value="MBP3193645.1"/>
    <property type="molecule type" value="Genomic_DNA"/>
</dbReference>
<dbReference type="InterPro" id="IPR058240">
    <property type="entry name" value="rSAM_sf"/>
</dbReference>
<keyword evidence="3" id="KW-0411">Iron-sulfur</keyword>
<dbReference type="Gene3D" id="3.80.30.30">
    <property type="match status" value="1"/>
</dbReference>
<dbReference type="PANTHER" id="PTHR43432">
    <property type="entry name" value="SLR0285 PROTEIN"/>
    <property type="match status" value="1"/>
</dbReference>
<reference evidence="6" key="1">
    <citation type="submission" date="2021-02" db="EMBL/GenBank/DDBJ databases">
        <title>Natronogracilivirga saccharolytica gen. nov. sp. nov. a new anaerobic, haloalkiliphilic carbohydrate-fermenting bacterium from soda lake and proposing of Cyclonatronumiaceae fam. nov. in the phylum Balneolaeota.</title>
        <authorList>
            <person name="Zhilina T.N."/>
            <person name="Sorokin D.Y."/>
            <person name="Zavarzina D.G."/>
            <person name="Toshchakov S.V."/>
            <person name="Kublanov I.V."/>
        </authorList>
    </citation>
    <scope>NUCLEOTIDE SEQUENCE</scope>
    <source>
        <strain evidence="6">Z-1702</strain>
    </source>
</reference>
<protein>
    <submittedName>
        <fullName evidence="6">PA0069 family radical SAM protein</fullName>
    </submittedName>
</protein>
<sequence length="357" mass="39848">MTNKNATGSEHRAIRGRGTASNPANRFARMEVEPDPEYSEQGISPKTRFYHDDAKKVIAVNDSPDVPFEASVNPYRGCEHGCVYCYARPFHEYLDMSPGLDFETRIMVKKNAAALLRKQLQHPSWKPQTVSVSGVTDPYQPAERKLGITRQCLQVLAEFRNPFTIVTKNHLVTRDMDILQEMARIHGVRVMISLTTLDPDLTMLMEPRTTRPAGRLKTIYELSKAGIPTGVLFAPVIPGLTDEELPAMIKAAADAGAASGNYVLLRLPGAVVPLFESWLEQHYPDKKSKILNRLKSLRGGLLYDNRYGYRMSGQGAYADQISQSFRIAARRYGLDDAGEPLSAEHFRRVPSQGELGL</sequence>
<dbReference type="InterPro" id="IPR007197">
    <property type="entry name" value="rSAM"/>
</dbReference>
<keyword evidence="1" id="KW-0479">Metal-binding</keyword>
<evidence type="ECO:0000256" key="2">
    <source>
        <dbReference type="ARBA" id="ARBA00023004"/>
    </source>
</evidence>
<feature type="region of interest" description="Disordered" evidence="4">
    <location>
        <begin position="1"/>
        <end position="26"/>
    </location>
</feature>
<evidence type="ECO:0000313" key="7">
    <source>
        <dbReference type="Proteomes" id="UP000673975"/>
    </source>
</evidence>
<proteinExistence type="predicted"/>
<keyword evidence="7" id="KW-1185">Reference proteome</keyword>
<dbReference type="SFLD" id="SFLDG01084">
    <property type="entry name" value="Uncharacterised_Radical_SAM_Su"/>
    <property type="match status" value="1"/>
</dbReference>
<dbReference type="PANTHER" id="PTHR43432:SF3">
    <property type="entry name" value="SLR0285 PROTEIN"/>
    <property type="match status" value="1"/>
</dbReference>
<dbReference type="Pfam" id="PF04055">
    <property type="entry name" value="Radical_SAM"/>
    <property type="match status" value="1"/>
</dbReference>
<evidence type="ECO:0000313" key="6">
    <source>
        <dbReference type="EMBL" id="MBP3193645.1"/>
    </source>
</evidence>
<dbReference type="GO" id="GO:0051536">
    <property type="term" value="F:iron-sulfur cluster binding"/>
    <property type="evidence" value="ECO:0007669"/>
    <property type="project" value="UniProtKB-KW"/>
</dbReference>
<dbReference type="SFLD" id="SFLDS00029">
    <property type="entry name" value="Radical_SAM"/>
    <property type="match status" value="1"/>
</dbReference>
<dbReference type="NCBIfam" id="NF033668">
    <property type="entry name" value="rSAM_PA0069"/>
    <property type="match status" value="1"/>
</dbReference>
<evidence type="ECO:0000256" key="4">
    <source>
        <dbReference type="SAM" id="MobiDB-lite"/>
    </source>
</evidence>
<dbReference type="RefSeq" id="WP_210513100.1">
    <property type="nucleotide sequence ID" value="NZ_JAFIDN010000012.1"/>
</dbReference>
<dbReference type="SMART" id="SM00729">
    <property type="entry name" value="Elp3"/>
    <property type="match status" value="1"/>
</dbReference>
<dbReference type="GO" id="GO:0003824">
    <property type="term" value="F:catalytic activity"/>
    <property type="evidence" value="ECO:0007669"/>
    <property type="project" value="InterPro"/>
</dbReference>
<dbReference type="InterPro" id="IPR006638">
    <property type="entry name" value="Elp3/MiaA/NifB-like_rSAM"/>
</dbReference>
<keyword evidence="2" id="KW-0408">Iron</keyword>
<organism evidence="6 7">
    <name type="scientific">Natronogracilivirga saccharolytica</name>
    <dbReference type="NCBI Taxonomy" id="2812953"/>
    <lineage>
        <taxon>Bacteria</taxon>
        <taxon>Pseudomonadati</taxon>
        <taxon>Balneolota</taxon>
        <taxon>Balneolia</taxon>
        <taxon>Balneolales</taxon>
        <taxon>Cyclonatronaceae</taxon>
        <taxon>Natronogracilivirga</taxon>
    </lineage>
</organism>
<dbReference type="AlphaFoldDB" id="A0A8J7RL12"/>
<dbReference type="InterPro" id="IPR040086">
    <property type="entry name" value="MJ0683-like"/>
</dbReference>
<comment type="caution">
    <text evidence="6">The sequence shown here is derived from an EMBL/GenBank/DDBJ whole genome shotgun (WGS) entry which is preliminary data.</text>
</comment>
<evidence type="ECO:0000256" key="1">
    <source>
        <dbReference type="ARBA" id="ARBA00022723"/>
    </source>
</evidence>
<dbReference type="SUPFAM" id="SSF102114">
    <property type="entry name" value="Radical SAM enzymes"/>
    <property type="match status" value="1"/>
</dbReference>
<accession>A0A8J7RL12</accession>
<gene>
    <name evidence="6" type="ORF">NATSA_13290</name>
</gene>
<name>A0A8J7RL12_9BACT</name>
<dbReference type="CDD" id="cd01335">
    <property type="entry name" value="Radical_SAM"/>
    <property type="match status" value="1"/>
</dbReference>
<dbReference type="GO" id="GO:0046872">
    <property type="term" value="F:metal ion binding"/>
    <property type="evidence" value="ECO:0007669"/>
    <property type="project" value="UniProtKB-KW"/>
</dbReference>